<feature type="transmembrane region" description="Helical" evidence="22">
    <location>
        <begin position="117"/>
        <end position="137"/>
    </location>
</feature>
<keyword evidence="14" id="KW-0406">Ion transport</keyword>
<dbReference type="GO" id="GO:0005794">
    <property type="term" value="C:Golgi apparatus"/>
    <property type="evidence" value="ECO:0000318"/>
    <property type="project" value="GO_Central"/>
</dbReference>
<keyword evidence="24" id="KW-0560">Oxidoreductase</keyword>
<dbReference type="GO" id="GO:0012507">
    <property type="term" value="C:ER to Golgi transport vesicle membrane"/>
    <property type="evidence" value="ECO:0007669"/>
    <property type="project" value="UniProtKB-SubCell"/>
</dbReference>
<evidence type="ECO:0000256" key="21">
    <source>
        <dbReference type="SAM" id="MobiDB-lite"/>
    </source>
</evidence>
<proteinExistence type="inferred from homology"/>
<evidence type="ECO:0000256" key="17">
    <source>
        <dbReference type="ARBA" id="ARBA00040846"/>
    </source>
</evidence>
<dbReference type="VEuPathDB" id="VectorBase:ISCP_014931"/>
<keyword evidence="15 22" id="KW-0472">Membrane</keyword>
<dbReference type="EMBL" id="ABJB010125838">
    <property type="status" value="NOT_ANNOTATED_CDS"/>
    <property type="molecule type" value="Genomic_DNA"/>
</dbReference>
<keyword evidence="6" id="KW-0813">Transport</keyword>
<dbReference type="InterPro" id="IPR002524">
    <property type="entry name" value="Cation_efflux"/>
</dbReference>
<gene>
    <name evidence="24" type="ORF">IscW_ISCW005605</name>
</gene>
<feature type="transmembrane region" description="Helical" evidence="22">
    <location>
        <begin position="220"/>
        <end position="238"/>
    </location>
</feature>
<dbReference type="GO" id="GO:0031410">
    <property type="term" value="C:cytoplasmic vesicle"/>
    <property type="evidence" value="ECO:0000318"/>
    <property type="project" value="GO_Central"/>
</dbReference>
<evidence type="ECO:0000313" key="25">
    <source>
        <dbReference type="EnsemblMetazoa" id="ISCW005605-PA"/>
    </source>
</evidence>
<protein>
    <recommendedName>
        <fullName evidence="17">Proton-coupled zinc antiporter SLC30A5</fullName>
    </recommendedName>
    <alternativeName>
        <fullName evidence="19">Solute carrier family 30 member 5</fullName>
    </alternativeName>
    <alternativeName>
        <fullName evidence="18">Zinc transporter 5</fullName>
    </alternativeName>
</protein>
<sequence length="463" mass="50240">MPFRRFQGGVLLLVLTLCLQTGFRTLSRTLAVDIGGAKRLNALSSVISMVALAPLALVLQFSTSKGSKGTLVGFSSGGHPLYNFNGDALQRGSGYSFLHLLKLGLTQIMKESDSRRIFYFLCINLLFTGVELLYGMWTNSLGLISDGFHMLFDCSALVMGLAASLLARRAASRTFPFGYGRVEVLSGFMNGLFLVVIALMVFSEAVTRLFDPPQVKTERLLTVSVAGLLVNLVGIFAFRHTHSHGGGSSHAHAHNHGHSHSHGHTHNHGHSHAAGRNANLQGVFLHIVADTLGSVGVIVSSLLIDQFGLLIADPVCSLFIAVLIFLSVLPLLKHSSLILVLRCPLELQDKQLTTALAKVVKVDGVISYQNEHFWYHTSEVLAGSIHVQVTKDANAQKVLSQVTAIFKELGFHYFTVQVEKEDFFQHMSGLRASSAYYNNVLLRSAAHQPTANGALSVCIVKAV</sequence>
<feature type="transmembrane region" description="Helical" evidence="22">
    <location>
        <begin position="283"/>
        <end position="304"/>
    </location>
</feature>
<evidence type="ECO:0000256" key="2">
    <source>
        <dbReference type="ARBA" id="ARBA00004205"/>
    </source>
</evidence>
<evidence type="ECO:0000256" key="10">
    <source>
        <dbReference type="ARBA" id="ARBA00022833"/>
    </source>
</evidence>
<evidence type="ECO:0000256" key="8">
    <source>
        <dbReference type="ARBA" id="ARBA00022692"/>
    </source>
</evidence>
<feature type="compositionally biased region" description="Basic residues" evidence="21">
    <location>
        <begin position="251"/>
        <end position="273"/>
    </location>
</feature>
<dbReference type="VEuPathDB" id="VectorBase:ISCI005605"/>
<evidence type="ECO:0000256" key="1">
    <source>
        <dbReference type="ARBA" id="ARBA00004166"/>
    </source>
</evidence>
<keyword evidence="11" id="KW-0864">Zinc transport</keyword>
<dbReference type="InParanoid" id="B7PNF5"/>
<comment type="similarity">
    <text evidence="5">Belongs to the cation diffusion facilitator (CDF) transporter (TC 2.A.4) family. SLC30A subfamily.</text>
</comment>
<evidence type="ECO:0000259" key="23">
    <source>
        <dbReference type="Pfam" id="PF01545"/>
    </source>
</evidence>
<dbReference type="PANTHER" id="PTHR45755:SF1">
    <property type="entry name" value="PROTON-COUPLED ZINC ANTIPORTER SLC30A5"/>
    <property type="match status" value="1"/>
</dbReference>
<dbReference type="PANTHER" id="PTHR45755">
    <property type="match status" value="1"/>
</dbReference>
<dbReference type="PaxDb" id="6945-B7PNF5"/>
<accession>B7PNF5</accession>
<evidence type="ECO:0000256" key="11">
    <source>
        <dbReference type="ARBA" id="ARBA00022906"/>
    </source>
</evidence>
<dbReference type="GO" id="GO:0016491">
    <property type="term" value="F:oxidoreductase activity"/>
    <property type="evidence" value="ECO:0007669"/>
    <property type="project" value="UniProtKB-KW"/>
</dbReference>
<feature type="transmembrane region" description="Helical" evidence="22">
    <location>
        <begin position="179"/>
        <end position="200"/>
    </location>
</feature>
<evidence type="ECO:0000256" key="7">
    <source>
        <dbReference type="ARBA" id="ARBA00022449"/>
    </source>
</evidence>
<dbReference type="InterPro" id="IPR045316">
    <property type="entry name" value="Msc2-like"/>
</dbReference>
<feature type="region of interest" description="Disordered" evidence="21">
    <location>
        <begin position="245"/>
        <end position="273"/>
    </location>
</feature>
<dbReference type="Proteomes" id="UP000001555">
    <property type="component" value="Unassembled WGS sequence"/>
</dbReference>
<keyword evidence="26" id="KW-1185">Reference proteome</keyword>
<dbReference type="Pfam" id="PF01545">
    <property type="entry name" value="Cation_efflux"/>
    <property type="match status" value="1"/>
</dbReference>
<dbReference type="GO" id="GO:0046872">
    <property type="term" value="F:metal ion binding"/>
    <property type="evidence" value="ECO:0007669"/>
    <property type="project" value="UniProtKB-KW"/>
</dbReference>
<keyword evidence="7" id="KW-0050">Antiport</keyword>
<evidence type="ECO:0000256" key="19">
    <source>
        <dbReference type="ARBA" id="ARBA00042217"/>
    </source>
</evidence>
<dbReference type="InterPro" id="IPR058533">
    <property type="entry name" value="Cation_efflux_TM"/>
</dbReference>
<dbReference type="OrthoDB" id="78669at2759"/>
<dbReference type="FunFam" id="1.20.1510.10:FF:000008">
    <property type="entry name" value="zinc transporter 5 isoform X1"/>
    <property type="match status" value="1"/>
</dbReference>
<evidence type="ECO:0000256" key="20">
    <source>
        <dbReference type="ARBA" id="ARBA00048349"/>
    </source>
</evidence>
<evidence type="ECO:0000256" key="18">
    <source>
        <dbReference type="ARBA" id="ARBA00042038"/>
    </source>
</evidence>
<comment type="subunit">
    <text evidence="16">Heterodimer with SLC30A6/ZNT6; form a functional zinc ion transmembrane transporter.</text>
</comment>
<comment type="subcellular location">
    <subcellularLocation>
        <location evidence="3">Cytoplasmic vesicle</location>
        <location evidence="3">COPII-coated vesicle membrane</location>
        <topology evidence="3">Multi-pass membrane protein</topology>
    </subcellularLocation>
    <subcellularLocation>
        <location evidence="4">Cytoplasmic vesicle</location>
        <location evidence="4">Secretory vesicle membrane</location>
        <topology evidence="4">Multi-pass membrane protein</topology>
    </subcellularLocation>
    <subcellularLocation>
        <location evidence="2">Golgi apparatus</location>
        <location evidence="2">Golgi stack membrane</location>
        <topology evidence="2">Multi-pass membrane protein</topology>
    </subcellularLocation>
    <subcellularLocation>
        <location evidence="1">Golgi apparatus</location>
        <location evidence="1">trans-Golgi network membrane</location>
        <topology evidence="1">Multi-pass membrane protein</topology>
    </subcellularLocation>
</comment>
<name>B7PNF5_IXOSC</name>
<evidence type="ECO:0000256" key="22">
    <source>
        <dbReference type="SAM" id="Phobius"/>
    </source>
</evidence>
<evidence type="ECO:0000256" key="5">
    <source>
        <dbReference type="ARBA" id="ARBA00008873"/>
    </source>
</evidence>
<dbReference type="InterPro" id="IPR027469">
    <property type="entry name" value="Cation_efflux_TMD_sf"/>
</dbReference>
<reference evidence="25" key="2">
    <citation type="submission" date="2020-05" db="UniProtKB">
        <authorList>
            <consortium name="EnsemblMetazoa"/>
        </authorList>
    </citation>
    <scope>IDENTIFICATION</scope>
    <source>
        <strain evidence="25">wikel</strain>
    </source>
</reference>
<evidence type="ECO:0000256" key="13">
    <source>
        <dbReference type="ARBA" id="ARBA00023034"/>
    </source>
</evidence>
<evidence type="ECO:0000256" key="6">
    <source>
        <dbReference type="ARBA" id="ARBA00022448"/>
    </source>
</evidence>
<keyword evidence="8 22" id="KW-0812">Transmembrane</keyword>
<evidence type="ECO:0000313" key="24">
    <source>
        <dbReference type="EMBL" id="EEC08127.1"/>
    </source>
</evidence>
<dbReference type="SUPFAM" id="SSF161111">
    <property type="entry name" value="Cation efflux protein transmembrane domain-like"/>
    <property type="match status" value="1"/>
</dbReference>
<organism>
    <name type="scientific">Ixodes scapularis</name>
    <name type="common">Black-legged tick</name>
    <name type="synonym">Deer tick</name>
    <dbReference type="NCBI Taxonomy" id="6945"/>
    <lineage>
        <taxon>Eukaryota</taxon>
        <taxon>Metazoa</taxon>
        <taxon>Ecdysozoa</taxon>
        <taxon>Arthropoda</taxon>
        <taxon>Chelicerata</taxon>
        <taxon>Arachnida</taxon>
        <taxon>Acari</taxon>
        <taxon>Parasitiformes</taxon>
        <taxon>Ixodida</taxon>
        <taxon>Ixodoidea</taxon>
        <taxon>Ixodidae</taxon>
        <taxon>Ixodinae</taxon>
        <taxon>Ixodes</taxon>
    </lineage>
</organism>
<evidence type="ECO:0000313" key="26">
    <source>
        <dbReference type="Proteomes" id="UP000001555"/>
    </source>
</evidence>
<evidence type="ECO:0000256" key="4">
    <source>
        <dbReference type="ARBA" id="ARBA00004638"/>
    </source>
</evidence>
<dbReference type="EMBL" id="ABJB011108612">
    <property type="status" value="NOT_ANNOTATED_CDS"/>
    <property type="molecule type" value="Genomic_DNA"/>
</dbReference>
<keyword evidence="9" id="KW-0479">Metal-binding</keyword>
<feature type="transmembrane region" description="Helical" evidence="22">
    <location>
        <begin position="149"/>
        <end position="167"/>
    </location>
</feature>
<evidence type="ECO:0000256" key="16">
    <source>
        <dbReference type="ARBA" id="ARBA00038531"/>
    </source>
</evidence>
<dbReference type="HOGENOM" id="CLU_013430_11_0_1"/>
<dbReference type="AlphaFoldDB" id="B7PNF5"/>
<feature type="transmembrane region" description="Helical" evidence="22">
    <location>
        <begin position="310"/>
        <end position="332"/>
    </location>
</feature>
<dbReference type="STRING" id="6945.B7PNF5"/>
<evidence type="ECO:0000256" key="14">
    <source>
        <dbReference type="ARBA" id="ARBA00023065"/>
    </source>
</evidence>
<dbReference type="EnsemblMetazoa" id="ISCW005605-RA">
    <property type="protein sequence ID" value="ISCW005605-PA"/>
    <property type="gene ID" value="ISCW005605"/>
</dbReference>
<evidence type="ECO:0000256" key="12">
    <source>
        <dbReference type="ARBA" id="ARBA00022989"/>
    </source>
</evidence>
<evidence type="ECO:0000256" key="3">
    <source>
        <dbReference type="ARBA" id="ARBA00004557"/>
    </source>
</evidence>
<feature type="transmembrane region" description="Helical" evidence="22">
    <location>
        <begin position="41"/>
        <end position="59"/>
    </location>
</feature>
<dbReference type="GO" id="GO:0032580">
    <property type="term" value="C:Golgi cisterna membrane"/>
    <property type="evidence" value="ECO:0007669"/>
    <property type="project" value="UniProtKB-SubCell"/>
</dbReference>
<feature type="domain" description="Cation efflux protein transmembrane" evidence="23">
    <location>
        <begin position="117"/>
        <end position="340"/>
    </location>
</feature>
<evidence type="ECO:0000256" key="15">
    <source>
        <dbReference type="ARBA" id="ARBA00023136"/>
    </source>
</evidence>
<reference evidence="24 26" key="1">
    <citation type="submission" date="2008-03" db="EMBL/GenBank/DDBJ databases">
        <title>Annotation of Ixodes scapularis.</title>
        <authorList>
            <consortium name="Ixodes scapularis Genome Project Consortium"/>
            <person name="Caler E."/>
            <person name="Hannick L.I."/>
            <person name="Bidwell S."/>
            <person name="Joardar V."/>
            <person name="Thiagarajan M."/>
            <person name="Amedeo P."/>
            <person name="Galinsky K.J."/>
            <person name="Schobel S."/>
            <person name="Inman J."/>
            <person name="Hostetler J."/>
            <person name="Miller J."/>
            <person name="Hammond M."/>
            <person name="Megy K."/>
            <person name="Lawson D."/>
            <person name="Kodira C."/>
            <person name="Sutton G."/>
            <person name="Meyer J."/>
            <person name="Hill C.A."/>
            <person name="Birren B."/>
            <person name="Nene V."/>
            <person name="Collins F."/>
            <person name="Alarcon-Chaidez F."/>
            <person name="Wikel S."/>
            <person name="Strausberg R."/>
        </authorList>
    </citation>
    <scope>NUCLEOTIDE SEQUENCE [LARGE SCALE GENOMIC DNA]</scope>
    <source>
        <strain evidence="26">Wikel</strain>
        <strain evidence="24">Wikel colony</strain>
    </source>
</reference>
<keyword evidence="12 22" id="KW-1133">Transmembrane helix</keyword>
<dbReference type="NCBIfam" id="TIGR01297">
    <property type="entry name" value="CDF"/>
    <property type="match status" value="1"/>
</dbReference>
<dbReference type="GO" id="GO:1904257">
    <property type="term" value="P:zinc ion import into Golgi lumen"/>
    <property type="evidence" value="ECO:0000318"/>
    <property type="project" value="GO_Central"/>
</dbReference>
<dbReference type="Gene3D" id="1.20.1510.10">
    <property type="entry name" value="Cation efflux protein transmembrane domain"/>
    <property type="match status" value="1"/>
</dbReference>
<dbReference type="EMBL" id="DS752401">
    <property type="protein sequence ID" value="EEC08127.1"/>
    <property type="molecule type" value="Genomic_DNA"/>
</dbReference>
<comment type="catalytic activity">
    <reaction evidence="20">
        <text>Zn(2+)(in) + 2 H(+)(out) = Zn(2+)(out) + 2 H(+)(in)</text>
        <dbReference type="Rhea" id="RHEA:72627"/>
        <dbReference type="ChEBI" id="CHEBI:15378"/>
        <dbReference type="ChEBI" id="CHEBI:29105"/>
    </reaction>
</comment>
<dbReference type="EMBL" id="ABJB010533163">
    <property type="status" value="NOT_ANNOTATED_CDS"/>
    <property type="molecule type" value="Genomic_DNA"/>
</dbReference>
<dbReference type="VEuPathDB" id="VectorBase:ISCW005605"/>
<dbReference type="GO" id="GO:0006882">
    <property type="term" value="P:intracellular zinc ion homeostasis"/>
    <property type="evidence" value="ECO:0000318"/>
    <property type="project" value="GO_Central"/>
</dbReference>
<dbReference type="GO" id="GO:0005385">
    <property type="term" value="F:zinc ion transmembrane transporter activity"/>
    <property type="evidence" value="ECO:0000318"/>
    <property type="project" value="GO_Central"/>
</dbReference>
<evidence type="ECO:0000256" key="9">
    <source>
        <dbReference type="ARBA" id="ARBA00022723"/>
    </source>
</evidence>
<keyword evidence="10" id="KW-0862">Zinc</keyword>
<dbReference type="GO" id="GO:0015297">
    <property type="term" value="F:antiporter activity"/>
    <property type="evidence" value="ECO:0007669"/>
    <property type="project" value="UniProtKB-KW"/>
</dbReference>
<keyword evidence="13" id="KW-0333">Golgi apparatus</keyword>